<dbReference type="Proteomes" id="UP000252914">
    <property type="component" value="Unassembled WGS sequence"/>
</dbReference>
<keyword evidence="5" id="KW-1185">Reference proteome</keyword>
<dbReference type="Gene3D" id="3.50.50.60">
    <property type="entry name" value="FAD/NAD(P)-binding domain"/>
    <property type="match status" value="1"/>
</dbReference>
<protein>
    <submittedName>
        <fullName evidence="4">FAD-binding oxidoreductase</fullName>
    </submittedName>
</protein>
<dbReference type="GO" id="GO:0005737">
    <property type="term" value="C:cytoplasm"/>
    <property type="evidence" value="ECO:0007669"/>
    <property type="project" value="TreeGrafter"/>
</dbReference>
<dbReference type="Gene3D" id="3.30.9.10">
    <property type="entry name" value="D-Amino Acid Oxidase, subunit A, domain 2"/>
    <property type="match status" value="1"/>
</dbReference>
<dbReference type="EMBL" id="QOIN01000019">
    <property type="protein sequence ID" value="RCG29232.1"/>
    <property type="molecule type" value="Genomic_DNA"/>
</dbReference>
<evidence type="ECO:0000313" key="4">
    <source>
        <dbReference type="EMBL" id="RCG29232.1"/>
    </source>
</evidence>
<reference evidence="4 5" key="1">
    <citation type="submission" date="2018-06" db="EMBL/GenBank/DDBJ databases">
        <title>Streptomyces reniochalinae sp. nov. and Streptomyces diacarnus sp. nov. from marine sponges.</title>
        <authorList>
            <person name="Li L."/>
        </authorList>
    </citation>
    <scope>NUCLEOTIDE SEQUENCE [LARGE SCALE GENOMIC DNA]</scope>
    <source>
        <strain evidence="4 5">LHW51701</strain>
    </source>
</reference>
<organism evidence="4 5">
    <name type="scientific">Streptomyces diacarni</name>
    <dbReference type="NCBI Taxonomy" id="2800381"/>
    <lineage>
        <taxon>Bacteria</taxon>
        <taxon>Bacillati</taxon>
        <taxon>Actinomycetota</taxon>
        <taxon>Actinomycetes</taxon>
        <taxon>Kitasatosporales</taxon>
        <taxon>Streptomycetaceae</taxon>
        <taxon>Streptomyces</taxon>
    </lineage>
</organism>
<feature type="signal peptide" evidence="2">
    <location>
        <begin position="1"/>
        <end position="22"/>
    </location>
</feature>
<comment type="caution">
    <text evidence="4">The sequence shown here is derived from an EMBL/GenBank/DDBJ whole genome shotgun (WGS) entry which is preliminary data.</text>
</comment>
<dbReference type="RefSeq" id="WP_114019752.1">
    <property type="nucleotide sequence ID" value="NZ_QOIN01000019.1"/>
</dbReference>
<name>A0A367FHB8_9ACTN</name>
<dbReference type="PANTHER" id="PTHR13847:SF289">
    <property type="entry name" value="GLYCINE OXIDASE"/>
    <property type="match status" value="1"/>
</dbReference>
<dbReference type="GO" id="GO:0016491">
    <property type="term" value="F:oxidoreductase activity"/>
    <property type="evidence" value="ECO:0007669"/>
    <property type="project" value="UniProtKB-KW"/>
</dbReference>
<gene>
    <name evidence="4" type="ORF">DTL70_00250</name>
</gene>
<dbReference type="SUPFAM" id="SSF51905">
    <property type="entry name" value="FAD/NAD(P)-binding domain"/>
    <property type="match status" value="1"/>
</dbReference>
<evidence type="ECO:0000256" key="2">
    <source>
        <dbReference type="SAM" id="SignalP"/>
    </source>
</evidence>
<dbReference type="PANTHER" id="PTHR13847">
    <property type="entry name" value="SARCOSINE DEHYDROGENASE-RELATED"/>
    <property type="match status" value="1"/>
</dbReference>
<dbReference type="InterPro" id="IPR006076">
    <property type="entry name" value="FAD-dep_OxRdtase"/>
</dbReference>
<evidence type="ECO:0000259" key="3">
    <source>
        <dbReference type="Pfam" id="PF01266"/>
    </source>
</evidence>
<feature type="domain" description="FAD dependent oxidoreductase" evidence="3">
    <location>
        <begin position="2"/>
        <end position="347"/>
    </location>
</feature>
<sequence>MRIAVVGLGVIGAAAARSLALAGAEVTVFERTAPAAGTTGTTFAWINSHQKNPLPYHELNVAGIAEHEALQGPGGQWFFRGGNLEWAHPSGQAHLAAALAELRRRDYPAEWITPAQARRLVPDLRVPDEVSDIAWYPLEGHVLPAALLGRLWGEARDHGAVLRCPEEVVAVTDEGGRARLTSASGESECHDVAVLAAGRWSEGLAGESGFALPMADPQAAGSATVGLLGYTAPLATRLGRVLTTPELNVRPEGGGRLVVQGLDLDADADPAAPPPPDGAHARELVARLRVLLAGAEGARLESLRVGQRAMPADGRTAAGFNDGGSVYAIATHSGITLGPLLGRLAAEEIVRGRESPLLTEFRPGRFAGVDKGAFAPLAPARFAGQQ</sequence>
<dbReference type="InterPro" id="IPR036188">
    <property type="entry name" value="FAD/NAD-bd_sf"/>
</dbReference>
<proteinExistence type="predicted"/>
<keyword evidence="2" id="KW-0732">Signal</keyword>
<feature type="chain" id="PRO_5016892053" evidence="2">
    <location>
        <begin position="23"/>
        <end position="386"/>
    </location>
</feature>
<evidence type="ECO:0000256" key="1">
    <source>
        <dbReference type="ARBA" id="ARBA00023002"/>
    </source>
</evidence>
<keyword evidence="1" id="KW-0560">Oxidoreductase</keyword>
<dbReference type="AlphaFoldDB" id="A0A367FHB8"/>
<accession>A0A367FHB8</accession>
<evidence type="ECO:0000313" key="5">
    <source>
        <dbReference type="Proteomes" id="UP000252914"/>
    </source>
</evidence>
<dbReference type="Pfam" id="PF01266">
    <property type="entry name" value="DAO"/>
    <property type="match status" value="1"/>
</dbReference>